<comment type="caution">
    <text evidence="4">The sequence shown here is derived from an EMBL/GenBank/DDBJ whole genome shotgun (WGS) entry which is preliminary data.</text>
</comment>
<evidence type="ECO:0000256" key="1">
    <source>
        <dbReference type="PROSITE-ProRule" id="PRU00191"/>
    </source>
</evidence>
<dbReference type="AlphaFoldDB" id="A0AAV1HWV9"/>
<reference evidence="4 5" key="1">
    <citation type="submission" date="2023-10" db="EMBL/GenBank/DDBJ databases">
        <authorList>
            <person name="Maclean D."/>
            <person name="Macfadyen A."/>
        </authorList>
    </citation>
    <scope>NUCLEOTIDE SEQUENCE [LARGE SCALE GENOMIC DNA]</scope>
</reference>
<dbReference type="CDD" id="cd00173">
    <property type="entry name" value="SH2"/>
    <property type="match status" value="1"/>
</dbReference>
<dbReference type="Gene3D" id="3.30.505.10">
    <property type="entry name" value="SH2 domain"/>
    <property type="match status" value="1"/>
</dbReference>
<dbReference type="InterPro" id="IPR036860">
    <property type="entry name" value="SH2_dom_sf"/>
</dbReference>
<dbReference type="Proteomes" id="UP001314263">
    <property type="component" value="Unassembled WGS sequence"/>
</dbReference>
<feature type="domain" description="SH2" evidence="3">
    <location>
        <begin position="630"/>
        <end position="755"/>
    </location>
</feature>
<sequence>MEKVDDDTSSANNGFPHLGAPSATHMDSHAEMPQIGAGAAGMPGLMTQASIPESEAYGEEEANKKDTAAADDLRELAAKGVCAPLWRTNQPVQPGTTEAAVHTLQTGWCFYAGLEAAKRSNVWLANQSPAALAMASAAGQLAGMQGPATPHRPPPSPSGPESLLQALQGVAEKARTSTPWLNTTPTLREVLDRQLAEGNAFTPRSPFDNGAGPNLASMFKEQQPQHPMAAINTSSTPSTNTNFDLNSMPSPESLEEMHMGRDIRQMPMASSRSMPNEFFLDQVRMSADGDWGSPGTGARTEEDGAMPVFSDPMRDAKNSPTHSNFSAPENLQGMRGAEGVGSGQSAPQLPEKVMMALVSTPAVFAVPSSINKGFNPPFVLRVGVVSSLPTQIKATVAAYVLQKDQVAALEKWHPAQHVVTESLSGAIVTQKIVCHGPSHPKLPQPSPGKHTGVAEFVFSDLKFHSSSRMKPRWLAFALTLPTDDVLFVQYTVPTIVMSRQCDQHSKAMSILKGQVPWRKRQRIEAPMHPSTPPQPLRSSMSAPTSALELAAQPAEEDACDGDWSMQGPYNFDRWRDMIEKNCKFYSLIRPFDKDDLRMLAKVAGFFSNQAQQRMAPFELTAGQWQAFGNWFMSYLRLFRCHQQLWMARGPTAICGFGVDRARAETLLAHQPSGTFLVRPSLSLAGAMVLSVVVEGAVKHMALDGNQLDTRSLEVWIRDVREAVELLDEATGQRTPKEQVFLLHYRRFGVVTDLVKSGGAPIQMFSASAYSLPQAALSTSLMTGPGAGTALPNLPILPTQLSVSMSTGCSA</sequence>
<name>A0AAV1HWV9_9CHLO</name>
<evidence type="ECO:0000256" key="2">
    <source>
        <dbReference type="SAM" id="MobiDB-lite"/>
    </source>
</evidence>
<protein>
    <recommendedName>
        <fullName evidence="3">SH2 domain-containing protein</fullName>
    </recommendedName>
</protein>
<feature type="region of interest" description="Disordered" evidence="2">
    <location>
        <begin position="1"/>
        <end position="27"/>
    </location>
</feature>
<dbReference type="SUPFAM" id="SSF55550">
    <property type="entry name" value="SH2 domain"/>
    <property type="match status" value="1"/>
</dbReference>
<proteinExistence type="predicted"/>
<dbReference type="EMBL" id="CAUYUE010000003">
    <property type="protein sequence ID" value="CAK0754381.1"/>
    <property type="molecule type" value="Genomic_DNA"/>
</dbReference>
<organism evidence="4 5">
    <name type="scientific">Coccomyxa viridis</name>
    <dbReference type="NCBI Taxonomy" id="1274662"/>
    <lineage>
        <taxon>Eukaryota</taxon>
        <taxon>Viridiplantae</taxon>
        <taxon>Chlorophyta</taxon>
        <taxon>core chlorophytes</taxon>
        <taxon>Trebouxiophyceae</taxon>
        <taxon>Trebouxiophyceae incertae sedis</taxon>
        <taxon>Coccomyxaceae</taxon>
        <taxon>Coccomyxa</taxon>
    </lineage>
</organism>
<dbReference type="Pfam" id="PF00017">
    <property type="entry name" value="SH2"/>
    <property type="match status" value="1"/>
</dbReference>
<evidence type="ECO:0000313" key="4">
    <source>
        <dbReference type="EMBL" id="CAK0754381.1"/>
    </source>
</evidence>
<evidence type="ECO:0000313" key="5">
    <source>
        <dbReference type="Proteomes" id="UP001314263"/>
    </source>
</evidence>
<evidence type="ECO:0000259" key="3">
    <source>
        <dbReference type="PROSITE" id="PS50001"/>
    </source>
</evidence>
<accession>A0AAV1HWV9</accession>
<dbReference type="InterPro" id="IPR000980">
    <property type="entry name" value="SH2"/>
</dbReference>
<keyword evidence="5" id="KW-1185">Reference proteome</keyword>
<keyword evidence="1" id="KW-0727">SH2 domain</keyword>
<feature type="region of interest" description="Disordered" evidence="2">
    <location>
        <begin position="142"/>
        <end position="162"/>
    </location>
</feature>
<gene>
    <name evidence="4" type="ORF">CVIRNUC_002293</name>
</gene>
<dbReference type="PROSITE" id="PS50001">
    <property type="entry name" value="SH2"/>
    <property type="match status" value="1"/>
</dbReference>